<evidence type="ECO:0000259" key="1">
    <source>
        <dbReference type="SMART" id="SM00849"/>
    </source>
</evidence>
<dbReference type="RefSeq" id="WP_323465979.1">
    <property type="nucleotide sequence ID" value="NZ_CP144224.1"/>
</dbReference>
<dbReference type="SUPFAM" id="SSF56281">
    <property type="entry name" value="Metallo-hydrolase/oxidoreductase"/>
    <property type="match status" value="1"/>
</dbReference>
<dbReference type="AlphaFoldDB" id="A0AAJ2L0M1"/>
<dbReference type="InterPro" id="IPR050855">
    <property type="entry name" value="NDM-1-like"/>
</dbReference>
<comment type="caution">
    <text evidence="2">The sequence shown here is derived from an EMBL/GenBank/DDBJ whole genome shotgun (WGS) entry which is preliminary data.</text>
</comment>
<feature type="domain" description="Metallo-beta-lactamase" evidence="1">
    <location>
        <begin position="38"/>
        <end position="248"/>
    </location>
</feature>
<gene>
    <name evidence="2" type="ORF">RYX45_04730</name>
</gene>
<evidence type="ECO:0000313" key="3">
    <source>
        <dbReference type="Proteomes" id="UP001285636"/>
    </source>
</evidence>
<dbReference type="InterPro" id="IPR036866">
    <property type="entry name" value="RibonucZ/Hydroxyglut_hydro"/>
</dbReference>
<dbReference type="PANTHER" id="PTHR42951">
    <property type="entry name" value="METALLO-BETA-LACTAMASE DOMAIN-CONTAINING"/>
    <property type="match status" value="1"/>
</dbReference>
<accession>A0AAJ2L0M1</accession>
<dbReference type="Pfam" id="PF00753">
    <property type="entry name" value="Lactamase_B"/>
    <property type="match status" value="1"/>
</dbReference>
<protein>
    <submittedName>
        <fullName evidence="2">MBL fold metallo-hydrolase</fullName>
    </submittedName>
</protein>
<dbReference type="PANTHER" id="PTHR42951:SF17">
    <property type="entry name" value="METALLO-BETA-LACTAMASE DOMAIN-CONTAINING PROTEIN"/>
    <property type="match status" value="1"/>
</dbReference>
<evidence type="ECO:0000313" key="2">
    <source>
        <dbReference type="EMBL" id="MDV2884474.1"/>
    </source>
</evidence>
<reference evidence="2" key="1">
    <citation type="submission" date="2023-10" db="EMBL/GenBank/DDBJ databases">
        <title>Screening of Alkalihalophilus pseudofirmusBZ-TG-HK211 and Its Alleviation of Salt Stress on Rapeseed Growth.</title>
        <authorList>
            <person name="Zhao B."/>
            <person name="Guo T."/>
        </authorList>
    </citation>
    <scope>NUCLEOTIDE SEQUENCE</scope>
    <source>
        <strain evidence="2">BZ-TG-HK211</strain>
    </source>
</reference>
<organism evidence="2 3">
    <name type="scientific">Alkalihalophilus pseudofirmus</name>
    <name type="common">Bacillus pseudofirmus</name>
    <dbReference type="NCBI Taxonomy" id="79885"/>
    <lineage>
        <taxon>Bacteria</taxon>
        <taxon>Bacillati</taxon>
        <taxon>Bacillota</taxon>
        <taxon>Bacilli</taxon>
        <taxon>Bacillales</taxon>
        <taxon>Bacillaceae</taxon>
        <taxon>Alkalihalophilus</taxon>
    </lineage>
</organism>
<dbReference type="Gene3D" id="3.60.15.10">
    <property type="entry name" value="Ribonuclease Z/Hydroxyacylglutathione hydrolase-like"/>
    <property type="match status" value="1"/>
</dbReference>
<sequence>MDKQMSYGDDYKPLPATSIADDVCIQVVPDVFSYTNKIVNLVFVGHPDEKEFVLIDAGMPNSAPHIIKACERVYGADCRPNAILLTHGHFDHVGSIIELLNHWDVPVYAHPLEHPFLNGEKEYPEADPTVEGGMLAKLSPLFPNDPINIKSHLKPYPSDGTVPFLEDFKWVHTPGHSPGHVSLFRENDRTLIVGDAFVTVKQDSLYKTITQHKEINGPPRYFTTDWSEAYQSVQRLHQLQPEAAITGHGSPMSGLELKENLDKLVHDFKEVYVPDYGKYVKKNDLLH</sequence>
<name>A0AAJ2L0M1_ALKPS</name>
<dbReference type="Proteomes" id="UP001285636">
    <property type="component" value="Unassembled WGS sequence"/>
</dbReference>
<proteinExistence type="predicted"/>
<dbReference type="SMART" id="SM00849">
    <property type="entry name" value="Lactamase_B"/>
    <property type="match status" value="1"/>
</dbReference>
<dbReference type="EMBL" id="JAWJAY010000001">
    <property type="protein sequence ID" value="MDV2884474.1"/>
    <property type="molecule type" value="Genomic_DNA"/>
</dbReference>
<dbReference type="CDD" id="cd07721">
    <property type="entry name" value="yflN-like_MBL-fold"/>
    <property type="match status" value="1"/>
</dbReference>
<dbReference type="InterPro" id="IPR001279">
    <property type="entry name" value="Metallo-B-lactamas"/>
</dbReference>